<feature type="domain" description="DNA mismatch repair proteins mutS family" evidence="12">
    <location>
        <begin position="690"/>
        <end position="706"/>
    </location>
</feature>
<dbReference type="SUPFAM" id="SSF53150">
    <property type="entry name" value="DNA repair protein MutS, domain II"/>
    <property type="match status" value="1"/>
</dbReference>
<dbReference type="Gene3D" id="3.40.50.300">
    <property type="entry name" value="P-loop containing nucleotide triphosphate hydrolases"/>
    <property type="match status" value="1"/>
</dbReference>
<evidence type="ECO:0000256" key="5">
    <source>
        <dbReference type="ARBA" id="ARBA00022840"/>
    </source>
</evidence>
<dbReference type="GO" id="GO:0006298">
    <property type="term" value="P:mismatch repair"/>
    <property type="evidence" value="ECO:0007669"/>
    <property type="project" value="UniProtKB-UniRule"/>
</dbReference>
<keyword evidence="6 9" id="KW-0238">DNA-binding</keyword>
<dbReference type="InterPro" id="IPR007695">
    <property type="entry name" value="DNA_mismatch_repair_MutS-lik_N"/>
</dbReference>
<feature type="region of interest" description="Disordered" evidence="11">
    <location>
        <begin position="798"/>
        <end position="823"/>
    </location>
</feature>
<dbReference type="GO" id="GO:0005829">
    <property type="term" value="C:cytosol"/>
    <property type="evidence" value="ECO:0007669"/>
    <property type="project" value="TreeGrafter"/>
</dbReference>
<dbReference type="InterPro" id="IPR036187">
    <property type="entry name" value="DNA_mismatch_repair_MutS_sf"/>
</dbReference>
<proteinExistence type="inferred from homology"/>
<dbReference type="InterPro" id="IPR036678">
    <property type="entry name" value="MutS_con_dom_sf"/>
</dbReference>
<dbReference type="Pfam" id="PF00488">
    <property type="entry name" value="MutS_V"/>
    <property type="match status" value="1"/>
</dbReference>
<evidence type="ECO:0000256" key="2">
    <source>
        <dbReference type="ARBA" id="ARBA00021982"/>
    </source>
</evidence>
<dbReference type="Gene3D" id="3.30.420.110">
    <property type="entry name" value="MutS, connector domain"/>
    <property type="match status" value="1"/>
</dbReference>
<dbReference type="InterPro" id="IPR016151">
    <property type="entry name" value="DNA_mismatch_repair_MutS_N"/>
</dbReference>
<feature type="binding site" evidence="9">
    <location>
        <begin position="616"/>
        <end position="623"/>
    </location>
    <ligand>
        <name>ATP</name>
        <dbReference type="ChEBI" id="CHEBI:30616"/>
    </ligand>
</feature>
<dbReference type="Proteomes" id="UP000199075">
    <property type="component" value="Unassembled WGS sequence"/>
</dbReference>
<dbReference type="SUPFAM" id="SSF52540">
    <property type="entry name" value="P-loop containing nucleoside triphosphate hydrolases"/>
    <property type="match status" value="1"/>
</dbReference>
<dbReference type="InterPro" id="IPR000432">
    <property type="entry name" value="DNA_mismatch_repair_MutS_C"/>
</dbReference>
<dbReference type="RefSeq" id="WP_089676955.1">
    <property type="nucleotide sequence ID" value="NZ_FNIV01000002.1"/>
</dbReference>
<dbReference type="InterPro" id="IPR017261">
    <property type="entry name" value="DNA_mismatch_repair_MutS/MSH"/>
</dbReference>
<dbReference type="GO" id="GO:0140664">
    <property type="term" value="F:ATP-dependent DNA damage sensor activity"/>
    <property type="evidence" value="ECO:0007669"/>
    <property type="project" value="InterPro"/>
</dbReference>
<dbReference type="PANTHER" id="PTHR11361">
    <property type="entry name" value="DNA MISMATCH REPAIR PROTEIN MUTS FAMILY MEMBER"/>
    <property type="match status" value="1"/>
</dbReference>
<keyword evidence="5 9" id="KW-0067">ATP-binding</keyword>
<dbReference type="Gene3D" id="6.10.140.430">
    <property type="match status" value="1"/>
</dbReference>
<dbReference type="SUPFAM" id="SSF48334">
    <property type="entry name" value="DNA repair protein MutS, domain III"/>
    <property type="match status" value="1"/>
</dbReference>
<dbReference type="Gene3D" id="3.40.1170.10">
    <property type="entry name" value="DNA repair protein MutS, domain I"/>
    <property type="match status" value="1"/>
</dbReference>
<dbReference type="NCBIfam" id="NF003810">
    <property type="entry name" value="PRK05399.1"/>
    <property type="match status" value="1"/>
</dbReference>
<reference evidence="14" key="1">
    <citation type="submission" date="2016-10" db="EMBL/GenBank/DDBJ databases">
        <authorList>
            <person name="Varghese N."/>
            <person name="Submissions S."/>
        </authorList>
    </citation>
    <scope>NUCLEOTIDE SEQUENCE [LARGE SCALE GENOMIC DNA]</scope>
    <source>
        <strain evidence="14">CGMCC 1.6444</strain>
    </source>
</reference>
<evidence type="ECO:0000256" key="1">
    <source>
        <dbReference type="ARBA" id="ARBA00006271"/>
    </source>
</evidence>
<dbReference type="HAMAP" id="MF_00096">
    <property type="entry name" value="MutS"/>
    <property type="match status" value="1"/>
</dbReference>
<dbReference type="EMBL" id="FNIV01000002">
    <property type="protein sequence ID" value="SDN82132.1"/>
    <property type="molecule type" value="Genomic_DNA"/>
</dbReference>
<evidence type="ECO:0000256" key="10">
    <source>
        <dbReference type="RuleBase" id="RU003756"/>
    </source>
</evidence>
<dbReference type="FunFam" id="3.40.1170.10:FF:000001">
    <property type="entry name" value="DNA mismatch repair protein MutS"/>
    <property type="match status" value="1"/>
</dbReference>
<dbReference type="InterPro" id="IPR007861">
    <property type="entry name" value="DNA_mismatch_repair_MutS_clamp"/>
</dbReference>
<feature type="compositionally biased region" description="Polar residues" evidence="11">
    <location>
        <begin position="798"/>
        <end position="807"/>
    </location>
</feature>
<dbReference type="SMART" id="SM00534">
    <property type="entry name" value="MUTSac"/>
    <property type="match status" value="1"/>
</dbReference>
<evidence type="ECO:0000256" key="11">
    <source>
        <dbReference type="SAM" id="MobiDB-lite"/>
    </source>
</evidence>
<comment type="function">
    <text evidence="8 9">This protein is involved in the repair of mismatches in DNA. It is possible that it carries out the mismatch recognition step. This protein has a weak ATPase activity.</text>
</comment>
<dbReference type="Pfam" id="PF01624">
    <property type="entry name" value="MutS_I"/>
    <property type="match status" value="1"/>
</dbReference>
<protein>
    <recommendedName>
        <fullName evidence="2 9">DNA mismatch repair protein MutS</fullName>
    </recommendedName>
</protein>
<dbReference type="AlphaFoldDB" id="A0A1H0EIE6"/>
<keyword evidence="14" id="KW-1185">Reference proteome</keyword>
<sequence length="860" mass="93696">MSQAASPQHTPMMAQYLKIKREHPEVLLFYRMGDFYELFYDDARRAAALLDITLTQRGQSAGKPIPMAGVPYHSAEGYLARLVAAGESVAICEQIGDPAAAKGPVERRVVRIVTPGTLYDEALLDARRDNLLVAVHGAGERIGLAWLELSSGRFGVLEVEGEGEMLAELQRLDPAELLVAESLSLPPALEGRRGLRRQSDWLFDLESAIRLLCDQFGVADLRGFGCAHLEAAITAAGVLVEYARDTQRSRLPHVTAIGVESRDDAVVIDAASRRNLEIDVNLGGGGDNTLASVLDTSATAMGSRLLKRWLNRPLRDRERVEARQAAVALLLEHDGFAPLRDDLKAIGDVERILARVALYSARPRDLARLRDALVALPALEQTLADYPEGSALDELKRHVHPYPELADTLTRALVENPPVVIRDGGVIAEGFDAELDEHRGLAEHAGDYLVQLETRERERTGLPGLKVGYNRVHGYYIEIPRAQATEAPADYIRRQTLKNAERFIIPELKAFEDKALSAKSRALAREKLLYDGLLDTLNAELDALQASARALAALDVLCAFAERAQALELTRPRLADAPGIAIRGGRHPVVEHVSDAPFVPNDLMMGDDRRMLVITGPNMGGKSTYMRQAALIVLLAHTGAFVPADEANIGPVDRIFTRIGSSDDLAGGRSTFMVEMTETASILHNATDESLVLMDEIGRGTSTFDGLSLAWASAEHLTRTRAFTLFATHYFEMTALAEQAEGVANVHLTAAEHKDGIVFMHRVEEGPASQSYGLQVAQLAGVPQGVIARAREKLAQLEQQEVDQGSRTAPGAEGGGSAPLQSDLFASAPHPLVEELGCLALDDLTPRQALELLYRWRETL</sequence>
<keyword evidence="3 9" id="KW-0547">Nucleotide-binding</keyword>
<evidence type="ECO:0000256" key="7">
    <source>
        <dbReference type="ARBA" id="ARBA00023204"/>
    </source>
</evidence>
<dbReference type="CDD" id="cd03284">
    <property type="entry name" value="ABC_MutS1"/>
    <property type="match status" value="1"/>
</dbReference>
<organism evidence="13 14">
    <name type="scientific">Halomonas shengliensis</name>
    <dbReference type="NCBI Taxonomy" id="419597"/>
    <lineage>
        <taxon>Bacteria</taxon>
        <taxon>Pseudomonadati</taxon>
        <taxon>Pseudomonadota</taxon>
        <taxon>Gammaproteobacteria</taxon>
        <taxon>Oceanospirillales</taxon>
        <taxon>Halomonadaceae</taxon>
        <taxon>Halomonas</taxon>
    </lineage>
</organism>
<dbReference type="SUPFAM" id="SSF55271">
    <property type="entry name" value="DNA repair protein MutS, domain I"/>
    <property type="match status" value="1"/>
</dbReference>
<evidence type="ECO:0000256" key="6">
    <source>
        <dbReference type="ARBA" id="ARBA00023125"/>
    </source>
</evidence>
<dbReference type="FunFam" id="1.10.1420.10:FF:000002">
    <property type="entry name" value="DNA mismatch repair protein MutS"/>
    <property type="match status" value="1"/>
</dbReference>
<evidence type="ECO:0000256" key="3">
    <source>
        <dbReference type="ARBA" id="ARBA00022741"/>
    </source>
</evidence>
<dbReference type="Pfam" id="PF05192">
    <property type="entry name" value="MutS_III"/>
    <property type="match status" value="1"/>
</dbReference>
<evidence type="ECO:0000256" key="8">
    <source>
        <dbReference type="ARBA" id="ARBA00024647"/>
    </source>
</evidence>
<dbReference type="FunFam" id="3.40.50.300:FF:000283">
    <property type="entry name" value="DNA mismatch repair protein MutS"/>
    <property type="match status" value="1"/>
</dbReference>
<keyword evidence="4 9" id="KW-0227">DNA damage</keyword>
<dbReference type="InterPro" id="IPR007860">
    <property type="entry name" value="DNA_mmatch_repair_MutS_con_dom"/>
</dbReference>
<dbReference type="NCBIfam" id="TIGR01070">
    <property type="entry name" value="mutS1"/>
    <property type="match status" value="1"/>
</dbReference>
<evidence type="ECO:0000313" key="13">
    <source>
        <dbReference type="EMBL" id="SDN82132.1"/>
    </source>
</evidence>
<evidence type="ECO:0000256" key="9">
    <source>
        <dbReference type="HAMAP-Rule" id="MF_00096"/>
    </source>
</evidence>
<dbReference type="GO" id="GO:0030983">
    <property type="term" value="F:mismatched DNA binding"/>
    <property type="evidence" value="ECO:0007669"/>
    <property type="project" value="InterPro"/>
</dbReference>
<dbReference type="OrthoDB" id="9802448at2"/>
<dbReference type="Pfam" id="PF05190">
    <property type="entry name" value="MutS_IV"/>
    <property type="match status" value="1"/>
</dbReference>
<dbReference type="PANTHER" id="PTHR11361:SF34">
    <property type="entry name" value="DNA MISMATCH REPAIR PROTEIN MSH1, MITOCHONDRIAL"/>
    <property type="match status" value="1"/>
</dbReference>
<dbReference type="GO" id="GO:0003684">
    <property type="term" value="F:damaged DNA binding"/>
    <property type="evidence" value="ECO:0007669"/>
    <property type="project" value="UniProtKB-UniRule"/>
</dbReference>
<evidence type="ECO:0000256" key="4">
    <source>
        <dbReference type="ARBA" id="ARBA00022763"/>
    </source>
</evidence>
<comment type="similarity">
    <text evidence="1 9 10">Belongs to the DNA mismatch repair MutS family.</text>
</comment>
<dbReference type="PROSITE" id="PS00486">
    <property type="entry name" value="DNA_MISMATCH_REPAIR_2"/>
    <property type="match status" value="1"/>
</dbReference>
<dbReference type="GO" id="GO:0005524">
    <property type="term" value="F:ATP binding"/>
    <property type="evidence" value="ECO:0007669"/>
    <property type="project" value="UniProtKB-UniRule"/>
</dbReference>
<dbReference type="Pfam" id="PF05188">
    <property type="entry name" value="MutS_II"/>
    <property type="match status" value="1"/>
</dbReference>
<evidence type="ECO:0000313" key="14">
    <source>
        <dbReference type="Proteomes" id="UP000199075"/>
    </source>
</evidence>
<keyword evidence="7 9" id="KW-0234">DNA repair</keyword>
<evidence type="ECO:0000259" key="12">
    <source>
        <dbReference type="PROSITE" id="PS00486"/>
    </source>
</evidence>
<dbReference type="InterPro" id="IPR045076">
    <property type="entry name" value="MutS"/>
</dbReference>
<dbReference type="SMART" id="SM00533">
    <property type="entry name" value="MUTSd"/>
    <property type="match status" value="1"/>
</dbReference>
<dbReference type="InterPro" id="IPR007696">
    <property type="entry name" value="DNA_mismatch_repair_MutS_core"/>
</dbReference>
<dbReference type="PIRSF" id="PIRSF037677">
    <property type="entry name" value="DNA_mis_repair_Msh6"/>
    <property type="match status" value="1"/>
</dbReference>
<gene>
    <name evidence="9" type="primary">mutS</name>
    <name evidence="13" type="ORF">SAMN04487957_10262</name>
</gene>
<name>A0A1H0EIE6_9GAMM</name>
<dbReference type="STRING" id="419597.SAMN04487957_10262"/>
<dbReference type="InterPro" id="IPR027417">
    <property type="entry name" value="P-loop_NTPase"/>
</dbReference>
<dbReference type="InterPro" id="IPR005748">
    <property type="entry name" value="DNA_mismatch_repair_MutS"/>
</dbReference>
<dbReference type="Gene3D" id="1.10.1420.10">
    <property type="match status" value="2"/>
</dbReference>
<accession>A0A1H0EIE6</accession>